<comment type="caution">
    <text evidence="2">The sequence shown here is derived from an EMBL/GenBank/DDBJ whole genome shotgun (WGS) entry which is preliminary data.</text>
</comment>
<dbReference type="EMBL" id="BMWD01000014">
    <property type="protein sequence ID" value="GGX70035.1"/>
    <property type="molecule type" value="Genomic_DNA"/>
</dbReference>
<feature type="region of interest" description="Disordered" evidence="1">
    <location>
        <begin position="30"/>
        <end position="121"/>
    </location>
</feature>
<dbReference type="AlphaFoldDB" id="A0A918KQ11"/>
<proteinExistence type="predicted"/>
<evidence type="ECO:0000256" key="1">
    <source>
        <dbReference type="SAM" id="MobiDB-lite"/>
    </source>
</evidence>
<reference evidence="2" key="1">
    <citation type="journal article" date="2014" name="Int. J. Syst. Evol. Microbiol.">
        <title>Complete genome sequence of Corynebacterium casei LMG S-19264T (=DSM 44701T), isolated from a smear-ripened cheese.</title>
        <authorList>
            <consortium name="US DOE Joint Genome Institute (JGI-PGF)"/>
            <person name="Walter F."/>
            <person name="Albersmeier A."/>
            <person name="Kalinowski J."/>
            <person name="Ruckert C."/>
        </authorList>
    </citation>
    <scope>NUCLEOTIDE SEQUENCE</scope>
    <source>
        <strain evidence="2">JCM 4956</strain>
    </source>
</reference>
<protein>
    <submittedName>
        <fullName evidence="2">Uncharacterized protein</fullName>
    </submittedName>
</protein>
<name>A0A918KQ11_9ACTN</name>
<dbReference type="Proteomes" id="UP000645555">
    <property type="component" value="Unassembled WGS sequence"/>
</dbReference>
<evidence type="ECO:0000313" key="2">
    <source>
        <dbReference type="EMBL" id="GGX70035.1"/>
    </source>
</evidence>
<evidence type="ECO:0000313" key="3">
    <source>
        <dbReference type="Proteomes" id="UP000645555"/>
    </source>
</evidence>
<sequence length="121" mass="13132">MQKCPTRTFSPEALEVCGNHNCNWIKVITGPPSGKGAHGRRGCFRPRITGAREGPRAGRRDAAGGRPHRRPRQLRPTLLPSSPPSPPRPRFDDRRTPVPGRRTAGAGLRGGAWRSVQASGN</sequence>
<organism evidence="2 3">
    <name type="scientific">Streptomyces fructofermentans</name>
    <dbReference type="NCBI Taxonomy" id="152141"/>
    <lineage>
        <taxon>Bacteria</taxon>
        <taxon>Bacillati</taxon>
        <taxon>Actinomycetota</taxon>
        <taxon>Actinomycetes</taxon>
        <taxon>Kitasatosporales</taxon>
        <taxon>Streptomycetaceae</taxon>
        <taxon>Streptomyces</taxon>
    </lineage>
</organism>
<accession>A0A918KQ11</accession>
<reference evidence="2" key="2">
    <citation type="submission" date="2020-09" db="EMBL/GenBank/DDBJ databases">
        <authorList>
            <person name="Sun Q."/>
            <person name="Ohkuma M."/>
        </authorList>
    </citation>
    <scope>NUCLEOTIDE SEQUENCE</scope>
    <source>
        <strain evidence="2">JCM 4956</strain>
    </source>
</reference>
<feature type="compositionally biased region" description="Low complexity" evidence="1">
    <location>
        <begin position="97"/>
        <end position="106"/>
    </location>
</feature>
<gene>
    <name evidence="2" type="ORF">GCM10010515_42110</name>
</gene>
<feature type="compositionally biased region" description="Basic and acidic residues" evidence="1">
    <location>
        <begin position="53"/>
        <end position="63"/>
    </location>
</feature>
<keyword evidence="3" id="KW-1185">Reference proteome</keyword>